<reference evidence="1 2" key="1">
    <citation type="submission" date="2009-04" db="EMBL/GenBank/DDBJ databases">
        <authorList>
            <person name="Weinstock G."/>
            <person name="Sodergren E."/>
            <person name="Clifton S."/>
            <person name="Fulton L."/>
            <person name="Fulton B."/>
            <person name="Courtney L."/>
            <person name="Fronick C."/>
            <person name="Harrison M."/>
            <person name="Strong C."/>
            <person name="Farmer C."/>
            <person name="Delahaunty K."/>
            <person name="Markovic C."/>
            <person name="Hall O."/>
            <person name="Minx P."/>
            <person name="Tomlinson C."/>
            <person name="Mitreva M."/>
            <person name="Nelson J."/>
            <person name="Hou S."/>
            <person name="Wollam A."/>
            <person name="Pepin K.H."/>
            <person name="Johnson M."/>
            <person name="Bhonagiri V."/>
            <person name="Nash W.E."/>
            <person name="Warren W."/>
            <person name="Chinwalla A."/>
            <person name="Mardis E.R."/>
            <person name="Wilson R.K."/>
        </authorList>
    </citation>
    <scope>NUCLEOTIDE SEQUENCE [LARGE SCALE GENOMIC DNA]</scope>
    <source>
        <strain evidence="1 2">DSM 13280</strain>
    </source>
</reference>
<protein>
    <submittedName>
        <fullName evidence="1">Uncharacterized protein</fullName>
    </submittedName>
</protein>
<gene>
    <name evidence="1" type="ORF">COLINT_02689</name>
</gene>
<dbReference type="HOGENOM" id="CLU_3078732_0_0_11"/>
<dbReference type="AlphaFoldDB" id="C4F9F5"/>
<dbReference type="EMBL" id="ABXH02000013">
    <property type="protein sequence ID" value="EEP44643.1"/>
    <property type="molecule type" value="Genomic_DNA"/>
</dbReference>
<proteinExistence type="predicted"/>
<evidence type="ECO:0000313" key="1">
    <source>
        <dbReference type="EMBL" id="EEP44643.1"/>
    </source>
</evidence>
<name>C4F9F5_9ACTN</name>
<sequence>MFLIPIVLVQSASAKWYEYLAERCISDANQTTRGPKQRFTLSYAHMGYLRTR</sequence>
<dbReference type="Proteomes" id="UP000003295">
    <property type="component" value="Unassembled WGS sequence"/>
</dbReference>
<comment type="caution">
    <text evidence="1">The sequence shown here is derived from an EMBL/GenBank/DDBJ whole genome shotgun (WGS) entry which is preliminary data.</text>
</comment>
<accession>C4F9F5</accession>
<organism evidence="1 2">
    <name type="scientific">Collinsella intestinalis DSM 13280</name>
    <dbReference type="NCBI Taxonomy" id="521003"/>
    <lineage>
        <taxon>Bacteria</taxon>
        <taxon>Bacillati</taxon>
        <taxon>Actinomycetota</taxon>
        <taxon>Coriobacteriia</taxon>
        <taxon>Coriobacteriales</taxon>
        <taxon>Coriobacteriaceae</taxon>
        <taxon>Collinsella</taxon>
    </lineage>
</organism>
<dbReference type="STRING" id="521003.COLINT_02689"/>
<evidence type="ECO:0000313" key="2">
    <source>
        <dbReference type="Proteomes" id="UP000003295"/>
    </source>
</evidence>